<evidence type="ECO:0000256" key="1">
    <source>
        <dbReference type="ARBA" id="ARBA00000085"/>
    </source>
</evidence>
<dbReference type="GO" id="GO:0046983">
    <property type="term" value="F:protein dimerization activity"/>
    <property type="evidence" value="ECO:0007669"/>
    <property type="project" value="InterPro"/>
</dbReference>
<dbReference type="SUPFAM" id="SSF55874">
    <property type="entry name" value="ATPase domain of HSP90 chaperone/DNA topoisomerase II/histidine kinase"/>
    <property type="match status" value="1"/>
</dbReference>
<keyword evidence="16" id="KW-0812">Transmembrane</keyword>
<feature type="transmembrane region" description="Helical" evidence="16">
    <location>
        <begin position="62"/>
        <end position="80"/>
    </location>
</feature>
<feature type="domain" description="Histidine kinase" evidence="17">
    <location>
        <begin position="324"/>
        <end position="409"/>
    </location>
</feature>
<keyword evidence="11" id="KW-0408">Iron</keyword>
<dbReference type="InterPro" id="IPR017205">
    <property type="entry name" value="Sig_transdc_His_kinase_ChrS"/>
</dbReference>
<proteinExistence type="predicted"/>
<dbReference type="InterPro" id="IPR011712">
    <property type="entry name" value="Sig_transdc_His_kin_sub3_dim/P"/>
</dbReference>
<dbReference type="PIRSF" id="PIRSF037434">
    <property type="entry name" value="STHK_ChrS"/>
    <property type="match status" value="1"/>
</dbReference>
<dbReference type="CDD" id="cd16917">
    <property type="entry name" value="HATPase_UhpB-NarQ-NarX-like"/>
    <property type="match status" value="1"/>
</dbReference>
<evidence type="ECO:0000313" key="19">
    <source>
        <dbReference type="Proteomes" id="UP000677016"/>
    </source>
</evidence>
<reference evidence="18" key="1">
    <citation type="submission" date="2021-04" db="EMBL/GenBank/DDBJ databases">
        <title>Phycicoccus avicenniae sp. nov., a novel endophytic actinomycetes isolated from branch of Avicennia mariana.</title>
        <authorList>
            <person name="Tuo L."/>
        </authorList>
    </citation>
    <scope>NUCLEOTIDE SEQUENCE</scope>
    <source>
        <strain evidence="18">BSK3Z-2</strain>
    </source>
</reference>
<dbReference type="Gene3D" id="3.30.565.10">
    <property type="entry name" value="Histidine kinase-like ATPase, C-terminal domain"/>
    <property type="match status" value="1"/>
</dbReference>
<evidence type="ECO:0000256" key="7">
    <source>
        <dbReference type="ARBA" id="ARBA00022490"/>
    </source>
</evidence>
<dbReference type="Pfam" id="PF02518">
    <property type="entry name" value="HATPase_c"/>
    <property type="match status" value="1"/>
</dbReference>
<feature type="transmembrane region" description="Helical" evidence="16">
    <location>
        <begin position="92"/>
        <end position="118"/>
    </location>
</feature>
<evidence type="ECO:0000313" key="18">
    <source>
        <dbReference type="EMBL" id="MBR7744648.1"/>
    </source>
</evidence>
<comment type="function">
    <text evidence="14">Member of the two-component regulatory system NreB/NreC involved in the control of dissimilatory nitrate/nitrite reduction in response to oxygen. NreB functions as a direct oxygen sensor histidine kinase which is autophosphorylated, in the absence of oxygen, probably at the conserved histidine residue, and transfers its phosphate group probably to a conserved aspartate residue of NreC. NreB/NreC activates the expression of the nitrate (narGHJI) and nitrite (nir) reductase operons, as well as the putative nitrate transporter gene narT.</text>
</comment>
<dbReference type="PRINTS" id="PR00344">
    <property type="entry name" value="BCTRLSENSOR"/>
</dbReference>
<sequence length="409" mass="43496">MSATATETDGCERPEGSSSGALDAWWHRQLPWWHGLFVVVLGAALVVAVLDDPGPHGRWVSPVLLLVIGGAYAGLGVRGLRDDRRAGLAYQVLAWTLLVAVQWLDPGTEAWMLYFVLYPQMWAMLSARQAVAGTVLTLTAFGVTRYVQSGYDDGTFGPIVVSSVISLGVSLALGLFIHRIVGEADARATTIDELRATQARLAAVERDRGVQDERERISREIHDTLAQGFTSVVTLSRAADAALARGDVDTARERLALVERTATDNLAEARLIVAELTPGHLQSRSLAEALVRLGDAVGRETGLRTEVRVDGEPAPLGGAAEVVVLRTAQEALANVRRHAGAGHVAVALSYRPERVVLSVADDGCGFDADTDHRGFGLDGVRARAAQVGGRVDLLSGPGAGTTLTLEVPR</sequence>
<dbReference type="SMART" id="SM00387">
    <property type="entry name" value="HATPase_c"/>
    <property type="match status" value="1"/>
</dbReference>
<dbReference type="GO" id="GO:0005737">
    <property type="term" value="C:cytoplasm"/>
    <property type="evidence" value="ECO:0007669"/>
    <property type="project" value="UniProtKB-SubCell"/>
</dbReference>
<keyword evidence="12" id="KW-0902">Two-component regulatory system</keyword>
<dbReference type="Gene3D" id="1.20.5.1930">
    <property type="match status" value="1"/>
</dbReference>
<dbReference type="PANTHER" id="PTHR24421:SF62">
    <property type="entry name" value="SENSORY TRANSDUCTION HISTIDINE KINASE"/>
    <property type="match status" value="1"/>
</dbReference>
<dbReference type="GO" id="GO:0000155">
    <property type="term" value="F:phosphorelay sensor kinase activity"/>
    <property type="evidence" value="ECO:0007669"/>
    <property type="project" value="InterPro"/>
</dbReference>
<keyword evidence="10 18" id="KW-0418">Kinase</keyword>
<name>A0A941DBI7_9MICO</name>
<gene>
    <name evidence="18" type="ORF">KC207_15230</name>
</gene>
<evidence type="ECO:0000256" key="16">
    <source>
        <dbReference type="SAM" id="Phobius"/>
    </source>
</evidence>
<dbReference type="Proteomes" id="UP000677016">
    <property type="component" value="Unassembled WGS sequence"/>
</dbReference>
<protein>
    <recommendedName>
        <fullName evidence="5">Oxygen sensor histidine kinase NreB</fullName>
        <ecNumber evidence="4">2.7.13.3</ecNumber>
    </recommendedName>
    <alternativeName>
        <fullName evidence="15">Nitrogen regulation protein B</fullName>
    </alternativeName>
</protein>
<dbReference type="GO" id="GO:0051539">
    <property type="term" value="F:4 iron, 4 sulfur cluster binding"/>
    <property type="evidence" value="ECO:0007669"/>
    <property type="project" value="UniProtKB-KW"/>
</dbReference>
<dbReference type="InterPro" id="IPR003594">
    <property type="entry name" value="HATPase_dom"/>
</dbReference>
<dbReference type="InterPro" id="IPR036890">
    <property type="entry name" value="HATPase_C_sf"/>
</dbReference>
<keyword evidence="9" id="KW-0479">Metal-binding</keyword>
<dbReference type="InterPro" id="IPR004358">
    <property type="entry name" value="Sig_transdc_His_kin-like_C"/>
</dbReference>
<evidence type="ECO:0000256" key="14">
    <source>
        <dbReference type="ARBA" id="ARBA00024827"/>
    </source>
</evidence>
<evidence type="ECO:0000256" key="8">
    <source>
        <dbReference type="ARBA" id="ARBA00022679"/>
    </source>
</evidence>
<keyword evidence="7" id="KW-0963">Cytoplasm</keyword>
<comment type="catalytic activity">
    <reaction evidence="1">
        <text>ATP + protein L-histidine = ADP + protein N-phospho-L-histidine.</text>
        <dbReference type="EC" id="2.7.13.3"/>
    </reaction>
</comment>
<keyword evidence="6" id="KW-0004">4Fe-4S</keyword>
<keyword evidence="13" id="KW-0411">Iron-sulfur</keyword>
<keyword evidence="8" id="KW-0808">Transferase</keyword>
<comment type="subcellular location">
    <subcellularLocation>
        <location evidence="3">Cytoplasm</location>
    </subcellularLocation>
</comment>
<evidence type="ECO:0000256" key="9">
    <source>
        <dbReference type="ARBA" id="ARBA00022723"/>
    </source>
</evidence>
<dbReference type="InterPro" id="IPR050482">
    <property type="entry name" value="Sensor_HK_TwoCompSys"/>
</dbReference>
<evidence type="ECO:0000256" key="11">
    <source>
        <dbReference type="ARBA" id="ARBA00023004"/>
    </source>
</evidence>
<dbReference type="PROSITE" id="PS50109">
    <property type="entry name" value="HIS_KIN"/>
    <property type="match status" value="1"/>
</dbReference>
<evidence type="ECO:0000256" key="3">
    <source>
        <dbReference type="ARBA" id="ARBA00004496"/>
    </source>
</evidence>
<keyword evidence="16" id="KW-1133">Transmembrane helix</keyword>
<feature type="transmembrane region" description="Helical" evidence="16">
    <location>
        <begin position="130"/>
        <end position="147"/>
    </location>
</feature>
<evidence type="ECO:0000256" key="10">
    <source>
        <dbReference type="ARBA" id="ARBA00022777"/>
    </source>
</evidence>
<evidence type="ECO:0000256" key="15">
    <source>
        <dbReference type="ARBA" id="ARBA00030800"/>
    </source>
</evidence>
<keyword evidence="16" id="KW-0472">Membrane</keyword>
<evidence type="ECO:0000256" key="12">
    <source>
        <dbReference type="ARBA" id="ARBA00023012"/>
    </source>
</evidence>
<organism evidence="18 19">
    <name type="scientific">Phycicoccus avicenniae</name>
    <dbReference type="NCBI Taxonomy" id="2828860"/>
    <lineage>
        <taxon>Bacteria</taxon>
        <taxon>Bacillati</taxon>
        <taxon>Actinomycetota</taxon>
        <taxon>Actinomycetes</taxon>
        <taxon>Micrococcales</taxon>
        <taxon>Intrasporangiaceae</taxon>
        <taxon>Phycicoccus</taxon>
    </lineage>
</organism>
<feature type="transmembrane region" description="Helical" evidence="16">
    <location>
        <begin position="159"/>
        <end position="177"/>
    </location>
</feature>
<comment type="cofactor">
    <cofactor evidence="2">
        <name>[4Fe-4S] cluster</name>
        <dbReference type="ChEBI" id="CHEBI:49883"/>
    </cofactor>
</comment>
<evidence type="ECO:0000256" key="5">
    <source>
        <dbReference type="ARBA" id="ARBA00017322"/>
    </source>
</evidence>
<dbReference type="Pfam" id="PF07730">
    <property type="entry name" value="HisKA_3"/>
    <property type="match status" value="1"/>
</dbReference>
<keyword evidence="19" id="KW-1185">Reference proteome</keyword>
<evidence type="ECO:0000256" key="6">
    <source>
        <dbReference type="ARBA" id="ARBA00022485"/>
    </source>
</evidence>
<dbReference type="GO" id="GO:0046872">
    <property type="term" value="F:metal ion binding"/>
    <property type="evidence" value="ECO:0007669"/>
    <property type="project" value="UniProtKB-KW"/>
</dbReference>
<evidence type="ECO:0000256" key="2">
    <source>
        <dbReference type="ARBA" id="ARBA00001966"/>
    </source>
</evidence>
<evidence type="ECO:0000259" key="17">
    <source>
        <dbReference type="PROSITE" id="PS50109"/>
    </source>
</evidence>
<dbReference type="InterPro" id="IPR005467">
    <property type="entry name" value="His_kinase_dom"/>
</dbReference>
<dbReference type="RefSeq" id="WP_211604172.1">
    <property type="nucleotide sequence ID" value="NZ_JAGSNF010000022.1"/>
</dbReference>
<evidence type="ECO:0000256" key="13">
    <source>
        <dbReference type="ARBA" id="ARBA00023014"/>
    </source>
</evidence>
<evidence type="ECO:0000256" key="4">
    <source>
        <dbReference type="ARBA" id="ARBA00012438"/>
    </source>
</evidence>
<dbReference type="PANTHER" id="PTHR24421">
    <property type="entry name" value="NITRATE/NITRITE SENSOR PROTEIN NARX-RELATED"/>
    <property type="match status" value="1"/>
</dbReference>
<accession>A0A941DBI7</accession>
<comment type="caution">
    <text evidence="18">The sequence shown here is derived from an EMBL/GenBank/DDBJ whole genome shotgun (WGS) entry which is preliminary data.</text>
</comment>
<dbReference type="EC" id="2.7.13.3" evidence="4"/>
<feature type="transmembrane region" description="Helical" evidence="16">
    <location>
        <begin position="32"/>
        <end position="50"/>
    </location>
</feature>
<dbReference type="EMBL" id="JAGSNF010000022">
    <property type="protein sequence ID" value="MBR7744648.1"/>
    <property type="molecule type" value="Genomic_DNA"/>
</dbReference>
<dbReference type="GO" id="GO:0016020">
    <property type="term" value="C:membrane"/>
    <property type="evidence" value="ECO:0007669"/>
    <property type="project" value="InterPro"/>
</dbReference>
<dbReference type="AlphaFoldDB" id="A0A941DBI7"/>